<protein>
    <submittedName>
        <fullName evidence="2">ABC transporter substrate-binding protein</fullName>
    </submittedName>
</protein>
<evidence type="ECO:0000313" key="3">
    <source>
        <dbReference type="Proteomes" id="UP001198571"/>
    </source>
</evidence>
<feature type="domain" description="Fe/B12 periplasmic-binding" evidence="1">
    <location>
        <begin position="41"/>
        <end position="306"/>
    </location>
</feature>
<name>A0ABS8CNF6_9RHOB</name>
<evidence type="ECO:0000313" key="2">
    <source>
        <dbReference type="EMBL" id="MCB5410907.1"/>
    </source>
</evidence>
<reference evidence="2 3" key="1">
    <citation type="submission" date="2020-07" db="EMBL/GenBank/DDBJ databases">
        <title>Pseudogemmobacter sp. nov., isolated from poultry manure in Taiwan.</title>
        <authorList>
            <person name="Lin S.-Y."/>
            <person name="Tang Y.-S."/>
            <person name="Young C.-C."/>
        </authorList>
    </citation>
    <scope>NUCLEOTIDE SEQUENCE [LARGE SCALE GENOMIC DNA]</scope>
    <source>
        <strain evidence="2 3">CC-YST710</strain>
    </source>
</reference>
<gene>
    <name evidence="2" type="ORF">H0485_12965</name>
</gene>
<keyword evidence="3" id="KW-1185">Reference proteome</keyword>
<organism evidence="2 3">
    <name type="scientific">Pseudogemmobacter faecipullorum</name>
    <dbReference type="NCBI Taxonomy" id="2755041"/>
    <lineage>
        <taxon>Bacteria</taxon>
        <taxon>Pseudomonadati</taxon>
        <taxon>Pseudomonadota</taxon>
        <taxon>Alphaproteobacteria</taxon>
        <taxon>Rhodobacterales</taxon>
        <taxon>Paracoccaceae</taxon>
        <taxon>Pseudogemmobacter</taxon>
    </lineage>
</organism>
<dbReference type="PANTHER" id="PTHR30535">
    <property type="entry name" value="VITAMIN B12-BINDING PROTEIN"/>
    <property type="match status" value="1"/>
</dbReference>
<dbReference type="Pfam" id="PF01497">
    <property type="entry name" value="Peripla_BP_2"/>
    <property type="match status" value="1"/>
</dbReference>
<dbReference type="Gene3D" id="1.20.58.2180">
    <property type="match status" value="1"/>
</dbReference>
<dbReference type="SUPFAM" id="SSF53807">
    <property type="entry name" value="Helical backbone' metal receptor"/>
    <property type="match status" value="1"/>
</dbReference>
<dbReference type="PANTHER" id="PTHR30535:SF34">
    <property type="entry name" value="MOLYBDATE-BINDING PROTEIN MOLA"/>
    <property type="match status" value="1"/>
</dbReference>
<proteinExistence type="predicted"/>
<dbReference type="EMBL" id="JACDXX010000011">
    <property type="protein sequence ID" value="MCB5410907.1"/>
    <property type="molecule type" value="Genomic_DNA"/>
</dbReference>
<dbReference type="InterPro" id="IPR002491">
    <property type="entry name" value="ABC_transptr_periplasmic_BD"/>
</dbReference>
<dbReference type="Gene3D" id="3.40.50.1980">
    <property type="entry name" value="Nitrogenase molybdenum iron protein domain"/>
    <property type="match status" value="2"/>
</dbReference>
<sequence>MRCALFALPLSLAALPAQPEARQIVTDATGRSLELPAQPSRVFAAGPLASTLLYTLKPEAMIGWVRAPKPEDLAYLLPQVVALPELGRLTGRGDTLNLEVLLAAQPDLILDYGAVNDTYSDLAARVQEQIDVPYLLLDASFAHMPEGLRQAGAILAVPERAEALASYAEATLAGIDALLARVPQAGRPRVYLARGPEGLETAPGGAMNAEIIERAGGRNVVEASAAGLVTVSPEQLQAWAPEIILTMDKDFAANVAAMPEWQGIPAVMNGRVYLAPAAPFGFIDAPPSVNRLIGLRWLAHQFFPDRAEGDLHQEIIEFYQLFYGVSLDEAAVRALLGA</sequence>
<dbReference type="InterPro" id="IPR050902">
    <property type="entry name" value="ABC_Transporter_SBP"/>
</dbReference>
<accession>A0ABS8CNF6</accession>
<comment type="caution">
    <text evidence="2">The sequence shown here is derived from an EMBL/GenBank/DDBJ whole genome shotgun (WGS) entry which is preliminary data.</text>
</comment>
<evidence type="ECO:0000259" key="1">
    <source>
        <dbReference type="PROSITE" id="PS50983"/>
    </source>
</evidence>
<dbReference type="Proteomes" id="UP001198571">
    <property type="component" value="Unassembled WGS sequence"/>
</dbReference>
<dbReference type="PROSITE" id="PS50983">
    <property type="entry name" value="FE_B12_PBP"/>
    <property type="match status" value="1"/>
</dbReference>